<comment type="caution">
    <text evidence="7">The sequence shown here is derived from an EMBL/GenBank/DDBJ whole genome shotgun (WGS) entry which is preliminary data.</text>
</comment>
<dbReference type="Pfam" id="PF08591">
    <property type="entry name" value="RNR_inhib"/>
    <property type="match status" value="1"/>
</dbReference>
<keyword evidence="8" id="KW-1185">Reference proteome</keyword>
<name>A0A3A2ZG11_9EURO</name>
<evidence type="ECO:0000256" key="5">
    <source>
        <dbReference type="ARBA" id="ARBA00023242"/>
    </source>
</evidence>
<evidence type="ECO:0000313" key="7">
    <source>
        <dbReference type="EMBL" id="RJE21936.1"/>
    </source>
</evidence>
<protein>
    <submittedName>
        <fullName evidence="7">Uncharacterized protein</fullName>
    </submittedName>
</protein>
<proteinExistence type="inferred from homology"/>
<comment type="subcellular location">
    <subcellularLocation>
        <location evidence="2">Cytoplasm</location>
    </subcellularLocation>
    <subcellularLocation>
        <location evidence="1">Nucleus</location>
    </subcellularLocation>
</comment>
<keyword evidence="5" id="KW-0539">Nucleus</keyword>
<sequence length="262" mass="28198">MPPLITPPDTTKRRRFQPPITSFFTSTASNPQDDFSPSVSHNHYSATTYSPMPVVSAKTQSNLLNAGMRVRKAVAEGYKTKPMSTGSDINPMKENKVLRTTSHAELAPFCGIVKSVGSGNASGDLGVNSIADPGIQSNGNRDALGYSYEQNHVNNDDGDAFSLPSSSQNSESAGSVSITGVKRGFEDELDDDSDLTSSLNPSYSACLNPNPMLGRTILTPGLGFQRRLHARQSHGQAYNGGVGMDMDDFENAEFLLSRDEVW</sequence>
<organism evidence="7 8">
    <name type="scientific">Aspergillus sclerotialis</name>
    <dbReference type="NCBI Taxonomy" id="2070753"/>
    <lineage>
        <taxon>Eukaryota</taxon>
        <taxon>Fungi</taxon>
        <taxon>Dikarya</taxon>
        <taxon>Ascomycota</taxon>
        <taxon>Pezizomycotina</taxon>
        <taxon>Eurotiomycetes</taxon>
        <taxon>Eurotiomycetidae</taxon>
        <taxon>Eurotiales</taxon>
        <taxon>Aspergillaceae</taxon>
        <taxon>Aspergillus</taxon>
        <taxon>Aspergillus subgen. Polypaecilum</taxon>
    </lineage>
</organism>
<evidence type="ECO:0000256" key="1">
    <source>
        <dbReference type="ARBA" id="ARBA00004123"/>
    </source>
</evidence>
<dbReference type="OrthoDB" id="4072855at2759"/>
<dbReference type="PANTHER" id="PTHR28081:SF1">
    <property type="entry name" value="DAMAGE-REGULATED IMPORT FACILITATOR 1"/>
    <property type="match status" value="1"/>
</dbReference>
<evidence type="ECO:0000313" key="8">
    <source>
        <dbReference type="Proteomes" id="UP000266188"/>
    </source>
</evidence>
<evidence type="ECO:0000256" key="3">
    <source>
        <dbReference type="ARBA" id="ARBA00005459"/>
    </source>
</evidence>
<keyword evidence="4" id="KW-0963">Cytoplasm</keyword>
<dbReference type="AlphaFoldDB" id="A0A3A2ZG11"/>
<dbReference type="GO" id="GO:0005737">
    <property type="term" value="C:cytoplasm"/>
    <property type="evidence" value="ECO:0007669"/>
    <property type="project" value="UniProtKB-SubCell"/>
</dbReference>
<feature type="region of interest" description="Disordered" evidence="6">
    <location>
        <begin position="149"/>
        <end position="181"/>
    </location>
</feature>
<feature type="compositionally biased region" description="Polar residues" evidence="6">
    <location>
        <begin position="163"/>
        <end position="178"/>
    </location>
</feature>
<evidence type="ECO:0000256" key="6">
    <source>
        <dbReference type="SAM" id="MobiDB-lite"/>
    </source>
</evidence>
<dbReference type="GO" id="GO:0008104">
    <property type="term" value="P:intracellular protein localization"/>
    <property type="evidence" value="ECO:0007669"/>
    <property type="project" value="TreeGrafter"/>
</dbReference>
<dbReference type="EMBL" id="MVGC01000197">
    <property type="protein sequence ID" value="RJE21936.1"/>
    <property type="molecule type" value="Genomic_DNA"/>
</dbReference>
<dbReference type="GO" id="GO:0005634">
    <property type="term" value="C:nucleus"/>
    <property type="evidence" value="ECO:0007669"/>
    <property type="project" value="UniProtKB-SubCell"/>
</dbReference>
<dbReference type="Proteomes" id="UP000266188">
    <property type="component" value="Unassembled WGS sequence"/>
</dbReference>
<dbReference type="GO" id="GO:1990846">
    <property type="term" value="F:ribonucleoside-diphosphate reductase inhibitor activity"/>
    <property type="evidence" value="ECO:0007669"/>
    <property type="project" value="TreeGrafter"/>
</dbReference>
<accession>A0A3A2ZG11</accession>
<gene>
    <name evidence="7" type="ORF">PHISCL_05741</name>
</gene>
<evidence type="ECO:0000256" key="2">
    <source>
        <dbReference type="ARBA" id="ARBA00004496"/>
    </source>
</evidence>
<dbReference type="InterPro" id="IPR013900">
    <property type="entry name" value="RNR_inhibitor"/>
</dbReference>
<evidence type="ECO:0000256" key="4">
    <source>
        <dbReference type="ARBA" id="ARBA00022490"/>
    </source>
</evidence>
<comment type="similarity">
    <text evidence="3">Belongs to the DIF1/spd1 family.</text>
</comment>
<dbReference type="PANTHER" id="PTHR28081">
    <property type="entry name" value="DAMAGE-REGULATED IMPORT FACILITATOR 1-RELATED"/>
    <property type="match status" value="1"/>
</dbReference>
<reference evidence="8" key="1">
    <citation type="submission" date="2017-02" db="EMBL/GenBank/DDBJ databases">
        <authorList>
            <person name="Tafer H."/>
            <person name="Lopandic K."/>
        </authorList>
    </citation>
    <scope>NUCLEOTIDE SEQUENCE [LARGE SCALE GENOMIC DNA]</scope>
    <source>
        <strain evidence="8">CBS 366.77</strain>
    </source>
</reference>